<name>A0A8H4QEP9_9AGAR</name>
<evidence type="ECO:0000259" key="2">
    <source>
        <dbReference type="Pfam" id="PF24883"/>
    </source>
</evidence>
<dbReference type="Pfam" id="PF24883">
    <property type="entry name" value="NPHP3_N"/>
    <property type="match status" value="1"/>
</dbReference>
<proteinExistence type="predicted"/>
<evidence type="ECO:0000256" key="1">
    <source>
        <dbReference type="ARBA" id="ARBA00022737"/>
    </source>
</evidence>
<accession>A0A8H4QEP9</accession>
<evidence type="ECO:0000313" key="4">
    <source>
        <dbReference type="Proteomes" id="UP000521872"/>
    </source>
</evidence>
<organism evidence="3 4">
    <name type="scientific">Agrocybe pediades</name>
    <dbReference type="NCBI Taxonomy" id="84607"/>
    <lineage>
        <taxon>Eukaryota</taxon>
        <taxon>Fungi</taxon>
        <taxon>Dikarya</taxon>
        <taxon>Basidiomycota</taxon>
        <taxon>Agaricomycotina</taxon>
        <taxon>Agaricomycetes</taxon>
        <taxon>Agaricomycetidae</taxon>
        <taxon>Agaricales</taxon>
        <taxon>Agaricineae</taxon>
        <taxon>Strophariaceae</taxon>
        <taxon>Agrocybe</taxon>
    </lineage>
</organism>
<keyword evidence="4" id="KW-1185">Reference proteome</keyword>
<comment type="caution">
    <text evidence="3">The sequence shown here is derived from an EMBL/GenBank/DDBJ whole genome shotgun (WGS) entry which is preliminary data.</text>
</comment>
<dbReference type="Proteomes" id="UP000521872">
    <property type="component" value="Unassembled WGS sequence"/>
</dbReference>
<dbReference type="AlphaFoldDB" id="A0A8H4QEP9"/>
<reference evidence="3 4" key="1">
    <citation type="submission" date="2019-12" db="EMBL/GenBank/DDBJ databases">
        <authorList>
            <person name="Floudas D."/>
            <person name="Bentzer J."/>
            <person name="Ahren D."/>
            <person name="Johansson T."/>
            <person name="Persson P."/>
            <person name="Tunlid A."/>
        </authorList>
    </citation>
    <scope>NUCLEOTIDE SEQUENCE [LARGE SCALE GENOMIC DNA]</scope>
    <source>
        <strain evidence="3 4">CBS 102.39</strain>
    </source>
</reference>
<gene>
    <name evidence="3" type="ORF">D9613_011985</name>
</gene>
<sequence length="479" mass="54824">MWLNGAAGCVKSAISQSTIELCLQRGLLLDGFFFSRADPSRHHAGFLIATMSYQLYCEFPETTVQAEILSTIRKDQLTFKRTIERQFTFAIVQPLWTYLSSDQFIRQHTSFIDMIDGSDNRELDLLDIHIRLSLDLDDGSEADSTIRLYLCESFAQIQDDFDNRTSGRKLDPSWPGTEVIDGLVRNSSGQFIYAASVIRYVESTYHQPDHYLDIVLSLRPHDGHSLFVPLSTLHHDVCSKSDIKGHRPFYTYFAQVPTSTPCCPLGYCLSWLGNIMGLGHDAIRAAETKIPRLPEELTMHIFLEDLSNREEISGIYFSARPRSDVMKLLEGQSNMETSLVVHKRALDVDLYLIKRLFFHAELKSRDADGLEDALWFLPRILPYTRSLKLDLSNCDADISSEKYTRVVELLDHFARNAHSLVELIGIHLCYSIRTPLAPYFTYLWIRLTSFPKICEINWNFKCISSLMLHRTLLDGKASL</sequence>
<protein>
    <recommendedName>
        <fullName evidence="2">Nephrocystin 3-like N-terminal domain-containing protein</fullName>
    </recommendedName>
</protein>
<keyword evidence="1" id="KW-0677">Repeat</keyword>
<dbReference type="EMBL" id="JAACJL010000060">
    <property type="protein sequence ID" value="KAF4609709.1"/>
    <property type="molecule type" value="Genomic_DNA"/>
</dbReference>
<evidence type="ECO:0000313" key="3">
    <source>
        <dbReference type="EMBL" id="KAF4609709.1"/>
    </source>
</evidence>
<dbReference type="InterPro" id="IPR056884">
    <property type="entry name" value="NPHP3-like_N"/>
</dbReference>
<feature type="domain" description="Nephrocystin 3-like N-terminal" evidence="2">
    <location>
        <begin position="1"/>
        <end position="128"/>
    </location>
</feature>